<comment type="subcellular location">
    <subcellularLocation>
        <location evidence="2">Cell membrane</location>
        <topology evidence="2">Multi-pass membrane protein</topology>
    </subcellularLocation>
</comment>
<evidence type="ECO:0000256" key="13">
    <source>
        <dbReference type="ARBA" id="ARBA00023136"/>
    </source>
</evidence>
<protein>
    <recommendedName>
        <fullName evidence="3">histidine kinase</fullName>
        <ecNumber evidence="3">2.7.13.3</ecNumber>
    </recommendedName>
</protein>
<evidence type="ECO:0000256" key="7">
    <source>
        <dbReference type="ARBA" id="ARBA00022692"/>
    </source>
</evidence>
<dbReference type="InterPro" id="IPR003594">
    <property type="entry name" value="HATPase_dom"/>
</dbReference>
<dbReference type="InterPro" id="IPR036097">
    <property type="entry name" value="HisK_dim/P_sf"/>
</dbReference>
<feature type="domain" description="Histidine kinase" evidence="15">
    <location>
        <begin position="307"/>
        <end position="526"/>
    </location>
</feature>
<dbReference type="Pfam" id="PF00672">
    <property type="entry name" value="HAMP"/>
    <property type="match status" value="1"/>
</dbReference>
<evidence type="ECO:0000256" key="2">
    <source>
        <dbReference type="ARBA" id="ARBA00004651"/>
    </source>
</evidence>
<dbReference type="SUPFAM" id="SSF55874">
    <property type="entry name" value="ATPase domain of HSP90 chaperone/DNA topoisomerase II/histidine kinase"/>
    <property type="match status" value="1"/>
</dbReference>
<accession>A0ABT6N999</accession>
<comment type="caution">
    <text evidence="17">The sequence shown here is derived from an EMBL/GenBank/DDBJ whole genome shotgun (WGS) entry which is preliminary data.</text>
</comment>
<evidence type="ECO:0000256" key="6">
    <source>
        <dbReference type="ARBA" id="ARBA00022679"/>
    </source>
</evidence>
<feature type="transmembrane region" description="Helical" evidence="14">
    <location>
        <begin position="12"/>
        <end position="35"/>
    </location>
</feature>
<keyword evidence="10" id="KW-0067">ATP-binding</keyword>
<dbReference type="PANTHER" id="PTHR45528:SF1">
    <property type="entry name" value="SENSOR HISTIDINE KINASE CPXA"/>
    <property type="match status" value="1"/>
</dbReference>
<dbReference type="SMART" id="SM00388">
    <property type="entry name" value="HisKA"/>
    <property type="match status" value="1"/>
</dbReference>
<dbReference type="Gene3D" id="6.10.340.10">
    <property type="match status" value="1"/>
</dbReference>
<feature type="domain" description="HAMP" evidence="16">
    <location>
        <begin position="226"/>
        <end position="278"/>
    </location>
</feature>
<dbReference type="GO" id="GO:0016301">
    <property type="term" value="F:kinase activity"/>
    <property type="evidence" value="ECO:0007669"/>
    <property type="project" value="UniProtKB-KW"/>
</dbReference>
<dbReference type="InterPro" id="IPR003661">
    <property type="entry name" value="HisK_dim/P_dom"/>
</dbReference>
<evidence type="ECO:0000256" key="11">
    <source>
        <dbReference type="ARBA" id="ARBA00022989"/>
    </source>
</evidence>
<dbReference type="Pfam" id="PF02518">
    <property type="entry name" value="HATPase_c"/>
    <property type="match status" value="1"/>
</dbReference>
<keyword evidence="11 14" id="KW-1133">Transmembrane helix</keyword>
<organism evidence="17 18">
    <name type="scientific">Fusibacter bizertensis</name>
    <dbReference type="NCBI Taxonomy" id="1488331"/>
    <lineage>
        <taxon>Bacteria</taxon>
        <taxon>Bacillati</taxon>
        <taxon>Bacillota</taxon>
        <taxon>Clostridia</taxon>
        <taxon>Eubacteriales</taxon>
        <taxon>Eubacteriales Family XII. Incertae Sedis</taxon>
        <taxon>Fusibacter</taxon>
    </lineage>
</organism>
<keyword evidence="18" id="KW-1185">Reference proteome</keyword>
<dbReference type="Proteomes" id="UP001158045">
    <property type="component" value="Unassembled WGS sequence"/>
</dbReference>
<dbReference type="PANTHER" id="PTHR45528">
    <property type="entry name" value="SENSOR HISTIDINE KINASE CPXA"/>
    <property type="match status" value="1"/>
</dbReference>
<name>A0ABT6N999_9FIRM</name>
<reference evidence="17 18" key="1">
    <citation type="submission" date="2023-04" db="EMBL/GenBank/DDBJ databases">
        <title>Fusibacter bizertensis strain WBS, isolated from littoral bottom sediments of the Arctic seas - biochemical and genomic analysis.</title>
        <authorList>
            <person name="Brioukhanov A.L."/>
        </authorList>
    </citation>
    <scope>NUCLEOTIDE SEQUENCE [LARGE SCALE GENOMIC DNA]</scope>
    <source>
        <strain evidence="17 18">WBS</strain>
    </source>
</reference>
<dbReference type="Pfam" id="PF00512">
    <property type="entry name" value="HisKA"/>
    <property type="match status" value="1"/>
</dbReference>
<keyword evidence="5" id="KW-0597">Phosphoprotein</keyword>
<dbReference type="SMART" id="SM00387">
    <property type="entry name" value="HATPase_c"/>
    <property type="match status" value="1"/>
</dbReference>
<dbReference type="SUPFAM" id="SSF47384">
    <property type="entry name" value="Homodimeric domain of signal transducing histidine kinase"/>
    <property type="match status" value="1"/>
</dbReference>
<evidence type="ECO:0000256" key="4">
    <source>
        <dbReference type="ARBA" id="ARBA00022475"/>
    </source>
</evidence>
<dbReference type="PROSITE" id="PS50109">
    <property type="entry name" value="HIS_KIN"/>
    <property type="match status" value="1"/>
</dbReference>
<dbReference type="Gene3D" id="1.10.287.130">
    <property type="match status" value="1"/>
</dbReference>
<dbReference type="CDD" id="cd06225">
    <property type="entry name" value="HAMP"/>
    <property type="match status" value="1"/>
</dbReference>
<keyword evidence="6" id="KW-0808">Transferase</keyword>
<evidence type="ECO:0000256" key="5">
    <source>
        <dbReference type="ARBA" id="ARBA00022553"/>
    </source>
</evidence>
<evidence type="ECO:0000256" key="10">
    <source>
        <dbReference type="ARBA" id="ARBA00022840"/>
    </source>
</evidence>
<dbReference type="EMBL" id="JARYZI010000001">
    <property type="protein sequence ID" value="MDH8676996.1"/>
    <property type="molecule type" value="Genomic_DNA"/>
</dbReference>
<comment type="catalytic activity">
    <reaction evidence="1">
        <text>ATP + protein L-histidine = ADP + protein N-phospho-L-histidine.</text>
        <dbReference type="EC" id="2.7.13.3"/>
    </reaction>
</comment>
<evidence type="ECO:0000313" key="17">
    <source>
        <dbReference type="EMBL" id="MDH8676996.1"/>
    </source>
</evidence>
<evidence type="ECO:0000256" key="1">
    <source>
        <dbReference type="ARBA" id="ARBA00000085"/>
    </source>
</evidence>
<evidence type="ECO:0000256" key="14">
    <source>
        <dbReference type="SAM" id="Phobius"/>
    </source>
</evidence>
<evidence type="ECO:0000313" key="18">
    <source>
        <dbReference type="Proteomes" id="UP001158045"/>
    </source>
</evidence>
<sequence>MKSLTNKMFVSTLLVFSLIVVGFSFALFAYFNWFYEAHEIDKITSDLDQFAQAYANQNWDDQTLYKSVATFMQTHNATLLIYDDQNVFNFDSGTDTVAAIALTASNVPSSDTITAAKTYPLATVVGSTTSIDGVLVSFPSIDTLNTDVYLVDSATNIQIGNLPYTGYKEVTIHREIKLNDGSTKYLYTSASLQSVDEMLKLLSTLIPVIAVLVLIMSLFLALIYSRMISKPIVLITNHANAMAGMNFDVPIIVKGRDELSVLANSLNTLSSELKNALGSLSVSNQMLQEEYDKEIKQEASRKAFVANVSHELRSPLGVIKSYAEGICDQIKIDKQQKYAQTIIDEVNLMDTLIHDMLEISKHDAGAITFKSTNISLSNMLHKSLFVLQSDLTEKGLQVVIDSPYDEIEADEMSLQRVIDNLVENAVKYSPQNSNIIIKTSLIENELATDQSIKFSIENECTPFSDEELDRIWDRFYKRDLSHHRKEKGTGLGLSIVKLILEGHGMAFGVERTDKGVEFYFVVPREKS</sequence>
<dbReference type="InterPro" id="IPR050398">
    <property type="entry name" value="HssS/ArlS-like"/>
</dbReference>
<dbReference type="InterPro" id="IPR005467">
    <property type="entry name" value="His_kinase_dom"/>
</dbReference>
<dbReference type="SUPFAM" id="SSF158472">
    <property type="entry name" value="HAMP domain-like"/>
    <property type="match status" value="1"/>
</dbReference>
<dbReference type="InterPro" id="IPR036890">
    <property type="entry name" value="HATPase_C_sf"/>
</dbReference>
<dbReference type="RefSeq" id="WP_281092795.1">
    <property type="nucleotide sequence ID" value="NZ_JARYZI010000001.1"/>
</dbReference>
<proteinExistence type="predicted"/>
<gene>
    <name evidence="17" type="ORF">QE109_02490</name>
</gene>
<evidence type="ECO:0000256" key="9">
    <source>
        <dbReference type="ARBA" id="ARBA00022777"/>
    </source>
</evidence>
<evidence type="ECO:0000259" key="15">
    <source>
        <dbReference type="PROSITE" id="PS50109"/>
    </source>
</evidence>
<dbReference type="InterPro" id="IPR003660">
    <property type="entry name" value="HAMP_dom"/>
</dbReference>
<dbReference type="CDD" id="cd00082">
    <property type="entry name" value="HisKA"/>
    <property type="match status" value="1"/>
</dbReference>
<keyword evidence="4" id="KW-1003">Cell membrane</keyword>
<keyword evidence="12" id="KW-0902">Two-component regulatory system</keyword>
<dbReference type="EC" id="2.7.13.3" evidence="3"/>
<dbReference type="SMART" id="SM00304">
    <property type="entry name" value="HAMP"/>
    <property type="match status" value="1"/>
</dbReference>
<feature type="transmembrane region" description="Helical" evidence="14">
    <location>
        <begin position="201"/>
        <end position="224"/>
    </location>
</feature>
<evidence type="ECO:0000256" key="12">
    <source>
        <dbReference type="ARBA" id="ARBA00023012"/>
    </source>
</evidence>
<dbReference type="PROSITE" id="PS50885">
    <property type="entry name" value="HAMP"/>
    <property type="match status" value="1"/>
</dbReference>
<keyword evidence="9 17" id="KW-0418">Kinase</keyword>
<evidence type="ECO:0000259" key="16">
    <source>
        <dbReference type="PROSITE" id="PS50885"/>
    </source>
</evidence>
<keyword evidence="7 14" id="KW-0812">Transmembrane</keyword>
<dbReference type="Gene3D" id="3.30.565.10">
    <property type="entry name" value="Histidine kinase-like ATPase, C-terminal domain"/>
    <property type="match status" value="1"/>
</dbReference>
<keyword evidence="13 14" id="KW-0472">Membrane</keyword>
<evidence type="ECO:0000256" key="8">
    <source>
        <dbReference type="ARBA" id="ARBA00022741"/>
    </source>
</evidence>
<keyword evidence="8" id="KW-0547">Nucleotide-binding</keyword>
<evidence type="ECO:0000256" key="3">
    <source>
        <dbReference type="ARBA" id="ARBA00012438"/>
    </source>
</evidence>